<accession>A0A061H8Z4</accession>
<dbReference type="eggNOG" id="ENOG502SW53">
    <property type="taxonomic scope" value="Eukaryota"/>
</dbReference>
<dbReference type="RefSeq" id="XP_007878844.1">
    <property type="nucleotide sequence ID" value="XM_007880653.1"/>
</dbReference>
<dbReference type="KEGG" id="pfp:PFL1_03137"/>
<evidence type="ECO:0000313" key="2">
    <source>
        <dbReference type="EMBL" id="EPQ29382.1"/>
    </source>
</evidence>
<dbReference type="HOGENOM" id="CLU_1652922_0_0_1"/>
<proteinExistence type="predicted"/>
<reference evidence="2 3" key="1">
    <citation type="journal article" date="2013" name="Plant Cell">
        <title>The transition from a phytopathogenic smut ancestor to an anamorphic biocontrol agent deciphered by comparative whole-genome analysis.</title>
        <authorList>
            <person name="Lefebvre F."/>
            <person name="Joly D.L."/>
            <person name="Labbe C."/>
            <person name="Teichmann B."/>
            <person name="Linning R."/>
            <person name="Belzile F."/>
            <person name="Bakkeren G."/>
            <person name="Belanger R.R."/>
        </authorList>
    </citation>
    <scope>NUCLEOTIDE SEQUENCE [LARGE SCALE GENOMIC DNA]</scope>
    <source>
        <strain evidence="2 3">PF-1</strain>
    </source>
</reference>
<evidence type="ECO:0000313" key="3">
    <source>
        <dbReference type="Proteomes" id="UP000053664"/>
    </source>
</evidence>
<evidence type="ECO:0008006" key="4">
    <source>
        <dbReference type="Google" id="ProtNLM"/>
    </source>
</evidence>
<evidence type="ECO:0000256" key="1">
    <source>
        <dbReference type="SAM" id="SignalP"/>
    </source>
</evidence>
<organism evidence="2 3">
    <name type="scientific">Pseudozyma flocculosa PF-1</name>
    <dbReference type="NCBI Taxonomy" id="1277687"/>
    <lineage>
        <taxon>Eukaryota</taxon>
        <taxon>Fungi</taxon>
        <taxon>Dikarya</taxon>
        <taxon>Basidiomycota</taxon>
        <taxon>Ustilaginomycotina</taxon>
        <taxon>Ustilaginomycetes</taxon>
        <taxon>Ustilaginales</taxon>
        <taxon>Ustilaginaceae</taxon>
        <taxon>Pseudozyma</taxon>
    </lineage>
</organism>
<dbReference type="Proteomes" id="UP000053664">
    <property type="component" value="Unassembled WGS sequence"/>
</dbReference>
<dbReference type="EMBL" id="KE361631">
    <property type="protein sequence ID" value="EPQ29382.1"/>
    <property type="molecule type" value="Genomic_DNA"/>
</dbReference>
<gene>
    <name evidence="2" type="ORF">PFL1_03137</name>
</gene>
<sequence>MRFATLLPLSLLVAATATTGAPATASSDAVNDEAVQIPLAVPYLTEPRTVTFTVPDSLAHLFDWASDHATSARQAAVQAAAGDEGDICPKMKVSCVKDGKTVGDIGKKPFCRNGVTCGQCHQTENTAECNAKHLAECKAQCEAQGPLGGTAHRIMAEWFA</sequence>
<keyword evidence="1" id="KW-0732">Signal</keyword>
<protein>
    <recommendedName>
        <fullName evidence="4">Cytochrome c domain-containing protein</fullName>
    </recommendedName>
</protein>
<feature type="chain" id="PRO_5001599559" description="Cytochrome c domain-containing protein" evidence="1">
    <location>
        <begin position="21"/>
        <end position="160"/>
    </location>
</feature>
<name>A0A061H8Z4_9BASI</name>
<feature type="signal peptide" evidence="1">
    <location>
        <begin position="1"/>
        <end position="20"/>
    </location>
</feature>
<dbReference type="AlphaFoldDB" id="A0A061H8Z4"/>
<dbReference type="GeneID" id="19317248"/>
<dbReference type="OrthoDB" id="3353671at2759"/>